<dbReference type="PANTHER" id="PTHR47751">
    <property type="entry name" value="SUPERFAMILY HYDROLASE, PUTATIVE (AFU_ORTHOLOGUE AFUA_2G16580)-RELATED"/>
    <property type="match status" value="1"/>
</dbReference>
<dbReference type="SUPFAM" id="SSF53474">
    <property type="entry name" value="alpha/beta-Hydrolases"/>
    <property type="match status" value="1"/>
</dbReference>
<proteinExistence type="inferred from homology"/>
<evidence type="ECO:0000313" key="3">
    <source>
        <dbReference type="EMBL" id="KAF2992952.1"/>
    </source>
</evidence>
<dbReference type="EMBL" id="SWKU01000066">
    <property type="protein sequence ID" value="KAF2992952.1"/>
    <property type="molecule type" value="Genomic_DNA"/>
</dbReference>
<dbReference type="Proteomes" id="UP000801428">
    <property type="component" value="Unassembled WGS sequence"/>
</dbReference>
<dbReference type="InterPro" id="IPR022742">
    <property type="entry name" value="Hydrolase_4"/>
</dbReference>
<dbReference type="InterPro" id="IPR029058">
    <property type="entry name" value="AB_hydrolase_fold"/>
</dbReference>
<dbReference type="InterPro" id="IPR051411">
    <property type="entry name" value="Polyketide_trans_af380"/>
</dbReference>
<keyword evidence="4" id="KW-1185">Reference proteome</keyword>
<accession>A0A9P4W327</accession>
<evidence type="ECO:0000256" key="1">
    <source>
        <dbReference type="ARBA" id="ARBA00029464"/>
    </source>
</evidence>
<organism evidence="3 4">
    <name type="scientific">Curvularia kusanoi</name>
    <name type="common">Cochliobolus kusanoi</name>
    <dbReference type="NCBI Taxonomy" id="90978"/>
    <lineage>
        <taxon>Eukaryota</taxon>
        <taxon>Fungi</taxon>
        <taxon>Dikarya</taxon>
        <taxon>Ascomycota</taxon>
        <taxon>Pezizomycotina</taxon>
        <taxon>Dothideomycetes</taxon>
        <taxon>Pleosporomycetidae</taxon>
        <taxon>Pleosporales</taxon>
        <taxon>Pleosporineae</taxon>
        <taxon>Pleosporaceae</taxon>
        <taxon>Curvularia</taxon>
    </lineage>
</organism>
<gene>
    <name evidence="3" type="ORF">E8E13_000152</name>
</gene>
<evidence type="ECO:0000259" key="2">
    <source>
        <dbReference type="Pfam" id="PF12146"/>
    </source>
</evidence>
<dbReference type="Gene3D" id="1.10.10.800">
    <property type="match status" value="1"/>
</dbReference>
<dbReference type="OrthoDB" id="2498029at2759"/>
<dbReference type="Gene3D" id="3.40.50.1820">
    <property type="entry name" value="alpha/beta hydrolase"/>
    <property type="match status" value="1"/>
</dbReference>
<dbReference type="AlphaFoldDB" id="A0A9P4W327"/>
<comment type="similarity">
    <text evidence="1">Belongs to the polyketide transferase af380 family.</text>
</comment>
<reference evidence="3" key="1">
    <citation type="submission" date="2019-04" db="EMBL/GenBank/DDBJ databases">
        <title>Sequencing of skin fungus with MAO and IRED activity.</title>
        <authorList>
            <person name="Marsaioli A.J."/>
            <person name="Bonatto J.M.C."/>
            <person name="Reis Junior O."/>
        </authorList>
    </citation>
    <scope>NUCLEOTIDE SEQUENCE</scope>
    <source>
        <strain evidence="3">30M1</strain>
    </source>
</reference>
<feature type="domain" description="Serine aminopeptidase S33" evidence="2">
    <location>
        <begin position="3"/>
        <end position="241"/>
    </location>
</feature>
<dbReference type="Pfam" id="PF12146">
    <property type="entry name" value="Hydrolase_4"/>
    <property type="match status" value="1"/>
</dbReference>
<name>A0A9P4W327_CURKU</name>
<dbReference type="PANTHER" id="PTHR47751:SF2">
    <property type="entry name" value="DLTD N-TERMINAL DOMAIN PROTEIN (AFU_ORTHOLOGUE AFUA_8G00380)-RELATED"/>
    <property type="match status" value="1"/>
</dbReference>
<evidence type="ECO:0000313" key="4">
    <source>
        <dbReference type="Proteomes" id="UP000801428"/>
    </source>
</evidence>
<protein>
    <recommendedName>
        <fullName evidence="2">Serine aminopeptidase S33 domain-containing protein</fullName>
    </recommendedName>
</protein>
<comment type="caution">
    <text evidence="3">The sequence shown here is derived from an EMBL/GenBank/DDBJ whole genome shotgun (WGS) entry which is preliminary data.</text>
</comment>
<sequence length="265" mass="29382">MAHGLAGLKEQFLPHFADRFQAAGYGVLLYDHRNWGASDGLPKNETNPIQQGRDFSDAFDFALSVPEVDQTKIVYWGTSMGGGAVLHAAALDHRIRAVIAQVPFVSGEAIAPHMAPMLPSLYSSRKETKSGKEPDHLKIFATDPELAITGDPSALLNDPNIAEFIKNFDDDKFPFRPYVTPQTLLNMIAFEPLAYVHRISPTPLLLVVSDADRTAPTFTQLKAYQQALEPKRLAILQGKGHFDPYFGEVFEENVKAQLAFLKEFL</sequence>